<dbReference type="SUPFAM" id="SSF51621">
    <property type="entry name" value="Phosphoenolpyruvate/pyruvate domain"/>
    <property type="match status" value="1"/>
</dbReference>
<dbReference type="InterPro" id="IPR015806">
    <property type="entry name" value="Pyrv_Knase_insert_dom_sf"/>
</dbReference>
<dbReference type="InterPro" id="IPR040442">
    <property type="entry name" value="Pyrv_kinase-like_dom_sf"/>
</dbReference>
<keyword evidence="7 13" id="KW-0418">Kinase</keyword>
<evidence type="ECO:0000256" key="6">
    <source>
        <dbReference type="ARBA" id="ARBA00022741"/>
    </source>
</evidence>
<feature type="domain" description="Pyruvate kinase barrel" evidence="12">
    <location>
        <begin position="132"/>
        <end position="209"/>
    </location>
</feature>
<dbReference type="PANTHER" id="PTHR11817">
    <property type="entry name" value="PYRUVATE KINASE"/>
    <property type="match status" value="1"/>
</dbReference>
<dbReference type="Pfam" id="PF00224">
    <property type="entry name" value="PK"/>
    <property type="match status" value="1"/>
</dbReference>
<dbReference type="Gene3D" id="3.20.20.60">
    <property type="entry name" value="Phosphoenolpyruvate-binding domains"/>
    <property type="match status" value="1"/>
</dbReference>
<dbReference type="Proteomes" id="UP001255246">
    <property type="component" value="Unassembled WGS sequence"/>
</dbReference>
<name>A0ABU3AAA1_9FLAO</name>
<keyword evidence="9" id="KW-0460">Magnesium</keyword>
<dbReference type="GO" id="GO:0016301">
    <property type="term" value="F:kinase activity"/>
    <property type="evidence" value="ECO:0007669"/>
    <property type="project" value="UniProtKB-KW"/>
</dbReference>
<keyword evidence="11 13" id="KW-0670">Pyruvate</keyword>
<dbReference type="InterPro" id="IPR015793">
    <property type="entry name" value="Pyrv_Knase_brl"/>
</dbReference>
<evidence type="ECO:0000313" key="14">
    <source>
        <dbReference type="Proteomes" id="UP001255246"/>
    </source>
</evidence>
<dbReference type="InterPro" id="IPR001697">
    <property type="entry name" value="Pyr_Knase"/>
</dbReference>
<evidence type="ECO:0000256" key="1">
    <source>
        <dbReference type="ARBA" id="ARBA00004997"/>
    </source>
</evidence>
<dbReference type="EC" id="2.7.1.40" evidence="3"/>
<evidence type="ECO:0000256" key="9">
    <source>
        <dbReference type="ARBA" id="ARBA00022842"/>
    </source>
</evidence>
<evidence type="ECO:0000256" key="3">
    <source>
        <dbReference type="ARBA" id="ARBA00012142"/>
    </source>
</evidence>
<evidence type="ECO:0000256" key="11">
    <source>
        <dbReference type="ARBA" id="ARBA00023317"/>
    </source>
</evidence>
<comment type="pathway">
    <text evidence="1">Carbohydrate degradation; glycolysis; pyruvate from D-glyceraldehyde 3-phosphate: step 5/5.</text>
</comment>
<dbReference type="Gene3D" id="2.40.33.10">
    <property type="entry name" value="PK beta-barrel domain-like"/>
    <property type="match status" value="1"/>
</dbReference>
<reference evidence="13 14" key="1">
    <citation type="submission" date="2023-09" db="EMBL/GenBank/DDBJ databases">
        <authorList>
            <person name="Rey-Velasco X."/>
        </authorList>
    </citation>
    <scope>NUCLEOTIDE SEQUENCE [LARGE SCALE GENOMIC DNA]</scope>
    <source>
        <strain evidence="13 14">F388</strain>
    </source>
</reference>
<evidence type="ECO:0000256" key="5">
    <source>
        <dbReference type="ARBA" id="ARBA00022723"/>
    </source>
</evidence>
<dbReference type="RefSeq" id="WP_311350285.1">
    <property type="nucleotide sequence ID" value="NZ_JAVRHR010000001.1"/>
</dbReference>
<evidence type="ECO:0000256" key="2">
    <source>
        <dbReference type="ARBA" id="ARBA00008663"/>
    </source>
</evidence>
<keyword evidence="14" id="KW-1185">Reference proteome</keyword>
<comment type="caution">
    <text evidence="13">The sequence shown here is derived from an EMBL/GenBank/DDBJ whole genome shotgun (WGS) entry which is preliminary data.</text>
</comment>
<evidence type="ECO:0000256" key="7">
    <source>
        <dbReference type="ARBA" id="ARBA00022777"/>
    </source>
</evidence>
<sequence length="330" mass="37604">MLNLQIDKLILIIERLLGSMSEKEESYKETLKEVHPSNFKSVTNLIHYRTLRDFDLRGLQEALKTLGLTRLANAESHILFSLLNTKSLLQIIAGKNGNVISKSAVSIAEAENLMIKNNDALFGSCNKRRRVRVMVTQPAQSAHDYKSVYDMVKNGMDCARINCAHDSPEIWEAIISNVKRAAQELHKEVKIAMDLAGPKIRTGQIPPGPPLKKFKPKKDVFGQVWQPIEIALVSRLDEEKWPNGILVNQEWLKQLRVNDIIHFKDTRAKKRKLKVVRRENDAFITNCFKTAYIKSGTVLKPERIGLTSEIVLELPNTEQYVLLKKMIQSL</sequence>
<gene>
    <name evidence="13" type="ORF">RM706_06845</name>
</gene>
<evidence type="ECO:0000313" key="13">
    <source>
        <dbReference type="EMBL" id="MDT0606740.1"/>
    </source>
</evidence>
<protein>
    <recommendedName>
        <fullName evidence="3">pyruvate kinase</fullName>
        <ecNumber evidence="3">2.7.1.40</ecNumber>
    </recommendedName>
</protein>
<evidence type="ECO:0000256" key="4">
    <source>
        <dbReference type="ARBA" id="ARBA00022679"/>
    </source>
</evidence>
<keyword evidence="6" id="KW-0547">Nucleotide-binding</keyword>
<dbReference type="EMBL" id="JAVRHR010000001">
    <property type="protein sequence ID" value="MDT0606740.1"/>
    <property type="molecule type" value="Genomic_DNA"/>
</dbReference>
<keyword evidence="8" id="KW-0067">ATP-binding</keyword>
<comment type="similarity">
    <text evidence="2">Belongs to the pyruvate kinase family.</text>
</comment>
<organism evidence="13 14">
    <name type="scientific">Croceitalea rosinachiae</name>
    <dbReference type="NCBI Taxonomy" id="3075596"/>
    <lineage>
        <taxon>Bacteria</taxon>
        <taxon>Pseudomonadati</taxon>
        <taxon>Bacteroidota</taxon>
        <taxon>Flavobacteriia</taxon>
        <taxon>Flavobacteriales</taxon>
        <taxon>Flavobacteriaceae</taxon>
        <taxon>Croceitalea</taxon>
    </lineage>
</organism>
<evidence type="ECO:0000256" key="8">
    <source>
        <dbReference type="ARBA" id="ARBA00022840"/>
    </source>
</evidence>
<evidence type="ECO:0000259" key="12">
    <source>
        <dbReference type="Pfam" id="PF00224"/>
    </source>
</evidence>
<accession>A0ABU3AAA1</accession>
<keyword evidence="5" id="KW-0479">Metal-binding</keyword>
<keyword evidence="4" id="KW-0808">Transferase</keyword>
<proteinExistence type="inferred from homology"/>
<dbReference type="InterPro" id="IPR015813">
    <property type="entry name" value="Pyrv/PenolPyrv_kinase-like_dom"/>
</dbReference>
<keyword evidence="10" id="KW-0324">Glycolysis</keyword>
<evidence type="ECO:0000256" key="10">
    <source>
        <dbReference type="ARBA" id="ARBA00023152"/>
    </source>
</evidence>